<dbReference type="RefSeq" id="WP_014102506.1">
    <property type="nucleotide sequence ID" value="NC_016026.1"/>
</dbReference>
<dbReference type="EMBL" id="CP002382">
    <property type="protein sequence ID" value="AEP09283.1"/>
    <property type="molecule type" value="Genomic_DNA"/>
</dbReference>
<keyword evidence="4" id="KW-1185">Reference proteome</keyword>
<evidence type="ECO:0000256" key="1">
    <source>
        <dbReference type="SAM" id="MobiDB-lite"/>
    </source>
</evidence>
<accession>G2KSJ9</accession>
<dbReference type="KEGG" id="mai:MICA_951"/>
<feature type="chain" id="PRO_5003432253" evidence="2">
    <location>
        <begin position="25"/>
        <end position="234"/>
    </location>
</feature>
<dbReference type="Proteomes" id="UP000009286">
    <property type="component" value="Chromosome"/>
</dbReference>
<dbReference type="STRING" id="856793.MICA_951"/>
<feature type="signal peptide" evidence="2">
    <location>
        <begin position="1"/>
        <end position="24"/>
    </location>
</feature>
<dbReference type="PROSITE" id="PS51257">
    <property type="entry name" value="PROKAR_LIPOPROTEIN"/>
    <property type="match status" value="1"/>
</dbReference>
<evidence type="ECO:0000313" key="3">
    <source>
        <dbReference type="EMBL" id="AEP09283.1"/>
    </source>
</evidence>
<dbReference type="HOGENOM" id="CLU_1183940_0_0_5"/>
<feature type="region of interest" description="Disordered" evidence="1">
    <location>
        <begin position="215"/>
        <end position="234"/>
    </location>
</feature>
<keyword evidence="2" id="KW-0732">Signal</keyword>
<name>G2KSJ9_MICAA</name>
<evidence type="ECO:0000313" key="4">
    <source>
        <dbReference type="Proteomes" id="UP000009286"/>
    </source>
</evidence>
<sequence length="234" mass="24783">MKNKRLSFLVCVSVLALGGAGLVAGCTTVGPALKSPAAQFTQAQGVSATRIEVVNASNAAAYGNDVSSTFPTPLDVALRSYVDKRLVAAGTEGTFIFSIEEARVTREDVQSDNKYARKLNVDNRDRYSALIRLKLMRENPTAPGAAHTELRVQRTWTIADNLSIAEREREQNAFVEQLLRDVDAAVVNGINNTLQIGANAANAIGGGSSYSGGGYEPAPAMGAQPVPQVEASPF</sequence>
<keyword evidence="3" id="KW-0449">Lipoprotein</keyword>
<protein>
    <submittedName>
        <fullName evidence="3">Putative lipoprotein</fullName>
    </submittedName>
</protein>
<organism evidence="3 4">
    <name type="scientific">Micavibrio aeruginosavorus (strain ARL-13)</name>
    <dbReference type="NCBI Taxonomy" id="856793"/>
    <lineage>
        <taxon>Bacteria</taxon>
        <taxon>Pseudomonadati</taxon>
        <taxon>Bdellovibrionota</taxon>
        <taxon>Bdellovibrionia</taxon>
        <taxon>Bdellovibrionales</taxon>
        <taxon>Pseudobdellovibrionaceae</taxon>
        <taxon>Micavibrio</taxon>
    </lineage>
</organism>
<proteinExistence type="predicted"/>
<evidence type="ECO:0000256" key="2">
    <source>
        <dbReference type="SAM" id="SignalP"/>
    </source>
</evidence>
<gene>
    <name evidence="3" type="ordered locus">MICA_951</name>
</gene>
<dbReference type="AlphaFoldDB" id="G2KSJ9"/>
<reference evidence="3 4" key="1">
    <citation type="journal article" date="2011" name="BMC Genomics">
        <title>Genomic insights into an obligate epibiotic bacterial predator: Micavibrio aeruginosavorus ARL-13.</title>
        <authorList>
            <person name="Wang Z."/>
            <person name="Kadouri D."/>
            <person name="Wu M."/>
        </authorList>
    </citation>
    <scope>NUCLEOTIDE SEQUENCE [LARGE SCALE GENOMIC DNA]</scope>
    <source>
        <strain evidence="3 4">ARL-13</strain>
    </source>
</reference>